<proteinExistence type="predicted"/>
<evidence type="ECO:0000313" key="4">
    <source>
        <dbReference type="Proteomes" id="UP000677228"/>
    </source>
</evidence>
<name>A0A8S2FXF4_9BILA</name>
<evidence type="ECO:0000313" key="2">
    <source>
        <dbReference type="EMBL" id="CAF1580014.1"/>
    </source>
</evidence>
<gene>
    <name evidence="2" type="ORF">OVA965_LOCUS40904</name>
    <name evidence="3" type="ORF">TMI583_LOCUS42436</name>
</gene>
<dbReference type="Proteomes" id="UP000682733">
    <property type="component" value="Unassembled WGS sequence"/>
</dbReference>
<evidence type="ECO:0000256" key="1">
    <source>
        <dbReference type="SAM" id="MobiDB-lite"/>
    </source>
</evidence>
<organism evidence="2 4">
    <name type="scientific">Didymodactylos carnosus</name>
    <dbReference type="NCBI Taxonomy" id="1234261"/>
    <lineage>
        <taxon>Eukaryota</taxon>
        <taxon>Metazoa</taxon>
        <taxon>Spiralia</taxon>
        <taxon>Gnathifera</taxon>
        <taxon>Rotifera</taxon>
        <taxon>Eurotatoria</taxon>
        <taxon>Bdelloidea</taxon>
        <taxon>Philodinida</taxon>
        <taxon>Philodinidae</taxon>
        <taxon>Didymodactylos</taxon>
    </lineage>
</organism>
<sequence>MPLHTLSQTPPKSSFDLTDSCQTLPTINIVSASPSFISTLTTETTTSAKMKNNQSFTSNSQQSQPSSSSTYNNSILSFANQQNQLAVENFMEKPLFEVTDLRTTSNAHSTANLIQTIQTYFRLLNTSF</sequence>
<protein>
    <submittedName>
        <fullName evidence="2">Uncharacterized protein</fullName>
    </submittedName>
</protein>
<accession>A0A8S2FXF4</accession>
<reference evidence="2" key="1">
    <citation type="submission" date="2021-02" db="EMBL/GenBank/DDBJ databases">
        <authorList>
            <person name="Nowell W R."/>
        </authorList>
    </citation>
    <scope>NUCLEOTIDE SEQUENCE</scope>
</reference>
<feature type="region of interest" description="Disordered" evidence="1">
    <location>
        <begin position="47"/>
        <end position="72"/>
    </location>
</feature>
<dbReference type="Proteomes" id="UP000677228">
    <property type="component" value="Unassembled WGS sequence"/>
</dbReference>
<evidence type="ECO:0000313" key="3">
    <source>
        <dbReference type="EMBL" id="CAF4378926.1"/>
    </source>
</evidence>
<comment type="caution">
    <text evidence="2">The sequence shown here is derived from an EMBL/GenBank/DDBJ whole genome shotgun (WGS) entry which is preliminary data.</text>
</comment>
<dbReference type="AlphaFoldDB" id="A0A8S2FXF4"/>
<dbReference type="EMBL" id="CAJOBA010068727">
    <property type="protein sequence ID" value="CAF4378926.1"/>
    <property type="molecule type" value="Genomic_DNA"/>
</dbReference>
<feature type="non-terminal residue" evidence="2">
    <location>
        <position position="1"/>
    </location>
</feature>
<dbReference type="EMBL" id="CAJNOK010045670">
    <property type="protein sequence ID" value="CAF1580014.1"/>
    <property type="molecule type" value="Genomic_DNA"/>
</dbReference>